<comment type="caution">
    <text evidence="3">The sequence shown here is derived from an EMBL/GenBank/DDBJ whole genome shotgun (WGS) entry which is preliminary data.</text>
</comment>
<keyword evidence="2" id="KW-1133">Transmembrane helix</keyword>
<evidence type="ECO:0000313" key="4">
    <source>
        <dbReference type="Proteomes" id="UP000231343"/>
    </source>
</evidence>
<reference evidence="3 4" key="1">
    <citation type="submission" date="2017-09" db="EMBL/GenBank/DDBJ databases">
        <title>Depth-based differentiation of microbial function through sediment-hosted aquifers and enrichment of novel symbionts in the deep terrestrial subsurface.</title>
        <authorList>
            <person name="Probst A.J."/>
            <person name="Ladd B."/>
            <person name="Jarett J.K."/>
            <person name="Geller-Mcgrath D.E."/>
            <person name="Sieber C.M."/>
            <person name="Emerson J.B."/>
            <person name="Anantharaman K."/>
            <person name="Thomas B.C."/>
            <person name="Malmstrom R."/>
            <person name="Stieglmeier M."/>
            <person name="Klingl A."/>
            <person name="Woyke T."/>
            <person name="Ryan C.M."/>
            <person name="Banfield J.F."/>
        </authorList>
    </citation>
    <scope>NUCLEOTIDE SEQUENCE [LARGE SCALE GENOMIC DNA]</scope>
    <source>
        <strain evidence="3">CG08_land_8_20_14_0_20_45_16</strain>
    </source>
</reference>
<evidence type="ECO:0000313" key="3">
    <source>
        <dbReference type="EMBL" id="PIS31702.1"/>
    </source>
</evidence>
<keyword evidence="2" id="KW-0472">Membrane</keyword>
<dbReference type="PROSITE" id="PS51257">
    <property type="entry name" value="PROKAR_LIPOPROTEIN"/>
    <property type="match status" value="1"/>
</dbReference>
<dbReference type="EMBL" id="PEYM01000004">
    <property type="protein sequence ID" value="PIS31702.1"/>
    <property type="molecule type" value="Genomic_DNA"/>
</dbReference>
<feature type="compositionally biased region" description="Polar residues" evidence="1">
    <location>
        <begin position="86"/>
        <end position="101"/>
    </location>
</feature>
<keyword evidence="2" id="KW-0812">Transmembrane</keyword>
<dbReference type="Proteomes" id="UP000231343">
    <property type="component" value="Unassembled WGS sequence"/>
</dbReference>
<organism evidence="3 4">
    <name type="scientific">Candidatus Saganbacteria bacterium CG08_land_8_20_14_0_20_45_16</name>
    <dbReference type="NCBI Taxonomy" id="2014293"/>
    <lineage>
        <taxon>Bacteria</taxon>
        <taxon>Bacillati</taxon>
        <taxon>Saganbacteria</taxon>
    </lineage>
</organism>
<dbReference type="AlphaFoldDB" id="A0A2H0Y1T0"/>
<feature type="region of interest" description="Disordered" evidence="1">
    <location>
        <begin position="52"/>
        <end position="104"/>
    </location>
</feature>
<protein>
    <submittedName>
        <fullName evidence="3">Uncharacterized protein</fullName>
    </submittedName>
</protein>
<gene>
    <name evidence="3" type="ORF">COT42_00310</name>
</gene>
<evidence type="ECO:0000256" key="1">
    <source>
        <dbReference type="SAM" id="MobiDB-lite"/>
    </source>
</evidence>
<evidence type="ECO:0000256" key="2">
    <source>
        <dbReference type="SAM" id="Phobius"/>
    </source>
</evidence>
<sequence>MDPVKPKSIKITRLYPPQRISRKLLAASALIIACLLGGIVYLLVTSKNKQSQNEEQITLTNREHEASSTKRANASGENLLRPTPTPQKVSIPETQVGTATPSVADADPVDFMSQRMIGLSLHQLSESDVLVTGECPNHLHKVRIDNQLYYTDRLGAINHPGFRLVNDVYYLIYRSQDNELVGLAALREEDGSVLRIVGLNGERGPRGDKVRIENKRGKSLVFFEGHTEQYELKGVALPLYGEGACGEASLFYLKLSHDSLLLAPNVEALEEYFLSK</sequence>
<feature type="transmembrane region" description="Helical" evidence="2">
    <location>
        <begin position="24"/>
        <end position="44"/>
    </location>
</feature>
<accession>A0A2H0Y1T0</accession>
<proteinExistence type="predicted"/>
<name>A0A2H0Y1T0_UNCSA</name>